<evidence type="ECO:0000256" key="4">
    <source>
        <dbReference type="ARBA" id="ARBA00023235"/>
    </source>
</evidence>
<sequence length="240" mass="27213">MGRRRRGDNYKSDDDFDSVERAWLHKRQKTEARHKSERPAAEGNHANNEEQHRTAREDSSKVAPAESNQIDRLKDKKQKQKEARKRKKAARLEAEEALKQQRKAEDDARKARAKSEQEKKRNIRDNAKASGFKVLAKGVRSQDLIVGKGKMVEDRKKVRVSYVLRSKSHTTGKIIDSSHNFGFRLGRGEVIRGWDIGLEGMRVGGTRRLVVPPEAGYGRSKDVGAGKGAELFFQIELLSA</sequence>
<keyword evidence="4 5" id="KW-0413">Isomerase</keyword>
<dbReference type="Gene3D" id="3.10.50.40">
    <property type="match status" value="1"/>
</dbReference>
<feature type="compositionally biased region" description="Basic and acidic residues" evidence="6">
    <location>
        <begin position="7"/>
        <end position="40"/>
    </location>
</feature>
<comment type="caution">
    <text evidence="8">The sequence shown here is derived from an EMBL/GenBank/DDBJ whole genome shotgun (WGS) entry which is preliminary data.</text>
</comment>
<dbReference type="GO" id="GO:0003755">
    <property type="term" value="F:peptidyl-prolyl cis-trans isomerase activity"/>
    <property type="evidence" value="ECO:0007669"/>
    <property type="project" value="UniProtKB-KW"/>
</dbReference>
<keyword evidence="9" id="KW-1185">Reference proteome</keyword>
<reference evidence="8 9" key="1">
    <citation type="journal article" date="2012" name="Genome Biol.">
        <title>Genome and low-iron response of an oceanic diatom adapted to chronic iron limitation.</title>
        <authorList>
            <person name="Lommer M."/>
            <person name="Specht M."/>
            <person name="Roy A.S."/>
            <person name="Kraemer L."/>
            <person name="Andreson R."/>
            <person name="Gutowska M.A."/>
            <person name="Wolf J."/>
            <person name="Bergner S.V."/>
            <person name="Schilhabel M.B."/>
            <person name="Klostermeier U.C."/>
            <person name="Beiko R.G."/>
            <person name="Rosenstiel P."/>
            <person name="Hippler M."/>
            <person name="Laroche J."/>
        </authorList>
    </citation>
    <scope>NUCLEOTIDE SEQUENCE [LARGE SCALE GENOMIC DNA]</scope>
    <source>
        <strain evidence="8 9">CCMP1005</strain>
    </source>
</reference>
<evidence type="ECO:0000256" key="3">
    <source>
        <dbReference type="ARBA" id="ARBA00023110"/>
    </source>
</evidence>
<feature type="domain" description="PPIase FKBP-type" evidence="7">
    <location>
        <begin position="155"/>
        <end position="240"/>
    </location>
</feature>
<comment type="catalytic activity">
    <reaction evidence="1 5">
        <text>[protein]-peptidylproline (omega=180) = [protein]-peptidylproline (omega=0)</text>
        <dbReference type="Rhea" id="RHEA:16237"/>
        <dbReference type="Rhea" id="RHEA-COMP:10747"/>
        <dbReference type="Rhea" id="RHEA-COMP:10748"/>
        <dbReference type="ChEBI" id="CHEBI:83833"/>
        <dbReference type="ChEBI" id="CHEBI:83834"/>
        <dbReference type="EC" id="5.2.1.8"/>
    </reaction>
</comment>
<evidence type="ECO:0000259" key="7">
    <source>
        <dbReference type="PROSITE" id="PS50059"/>
    </source>
</evidence>
<evidence type="ECO:0000313" key="9">
    <source>
        <dbReference type="Proteomes" id="UP000266841"/>
    </source>
</evidence>
<dbReference type="OrthoDB" id="77911at2759"/>
<evidence type="ECO:0000256" key="5">
    <source>
        <dbReference type="PROSITE-ProRule" id="PRU00277"/>
    </source>
</evidence>
<evidence type="ECO:0000313" key="8">
    <source>
        <dbReference type="EMBL" id="EJK68909.1"/>
    </source>
</evidence>
<dbReference type="AlphaFoldDB" id="K0SVC1"/>
<dbReference type="EMBL" id="AGNL01010708">
    <property type="protein sequence ID" value="EJK68909.1"/>
    <property type="molecule type" value="Genomic_DNA"/>
</dbReference>
<protein>
    <recommendedName>
        <fullName evidence="2 5">peptidylprolyl isomerase</fullName>
        <ecNumber evidence="2 5">5.2.1.8</ecNumber>
    </recommendedName>
</protein>
<accession>K0SVC1</accession>
<dbReference type="OMA" id="HANNEEQ"/>
<dbReference type="Pfam" id="PF00254">
    <property type="entry name" value="FKBP_C"/>
    <property type="match status" value="1"/>
</dbReference>
<gene>
    <name evidence="8" type="ORF">THAOC_09873</name>
</gene>
<dbReference type="PANTHER" id="PTHR43811:SF19">
    <property type="entry name" value="39 KDA FK506-BINDING NUCLEAR PROTEIN"/>
    <property type="match status" value="1"/>
</dbReference>
<evidence type="ECO:0000256" key="6">
    <source>
        <dbReference type="SAM" id="MobiDB-lite"/>
    </source>
</evidence>
<organism evidence="8 9">
    <name type="scientific">Thalassiosira oceanica</name>
    <name type="common">Marine diatom</name>
    <dbReference type="NCBI Taxonomy" id="159749"/>
    <lineage>
        <taxon>Eukaryota</taxon>
        <taxon>Sar</taxon>
        <taxon>Stramenopiles</taxon>
        <taxon>Ochrophyta</taxon>
        <taxon>Bacillariophyta</taxon>
        <taxon>Coscinodiscophyceae</taxon>
        <taxon>Thalassiosirophycidae</taxon>
        <taxon>Thalassiosirales</taxon>
        <taxon>Thalassiosiraceae</taxon>
        <taxon>Thalassiosira</taxon>
    </lineage>
</organism>
<feature type="compositionally biased region" description="Basic and acidic residues" evidence="6">
    <location>
        <begin position="90"/>
        <end position="125"/>
    </location>
</feature>
<dbReference type="Proteomes" id="UP000266841">
    <property type="component" value="Unassembled WGS sequence"/>
</dbReference>
<dbReference type="EC" id="5.2.1.8" evidence="2 5"/>
<dbReference type="SUPFAM" id="SSF54534">
    <property type="entry name" value="FKBP-like"/>
    <property type="match status" value="1"/>
</dbReference>
<dbReference type="PANTHER" id="PTHR43811">
    <property type="entry name" value="FKBP-TYPE PEPTIDYL-PROLYL CIS-TRANS ISOMERASE FKPA"/>
    <property type="match status" value="1"/>
</dbReference>
<dbReference type="InterPro" id="IPR046357">
    <property type="entry name" value="PPIase_dom_sf"/>
</dbReference>
<name>K0SVC1_THAOC</name>
<dbReference type="InterPro" id="IPR001179">
    <property type="entry name" value="PPIase_FKBP_dom"/>
</dbReference>
<dbReference type="PROSITE" id="PS50059">
    <property type="entry name" value="FKBP_PPIASE"/>
    <property type="match status" value="1"/>
</dbReference>
<evidence type="ECO:0000256" key="1">
    <source>
        <dbReference type="ARBA" id="ARBA00000971"/>
    </source>
</evidence>
<dbReference type="eggNOG" id="KOG0552">
    <property type="taxonomic scope" value="Eukaryota"/>
</dbReference>
<feature type="compositionally biased region" description="Basic residues" evidence="6">
    <location>
        <begin position="75"/>
        <end position="89"/>
    </location>
</feature>
<feature type="region of interest" description="Disordered" evidence="6">
    <location>
        <begin position="1"/>
        <end position="125"/>
    </location>
</feature>
<keyword evidence="3 5" id="KW-0697">Rotamase</keyword>
<feature type="compositionally biased region" description="Basic and acidic residues" evidence="6">
    <location>
        <begin position="47"/>
        <end position="60"/>
    </location>
</feature>
<evidence type="ECO:0000256" key="2">
    <source>
        <dbReference type="ARBA" id="ARBA00013194"/>
    </source>
</evidence>
<proteinExistence type="predicted"/>